<dbReference type="RefSeq" id="WP_086950285.1">
    <property type="nucleotide sequence ID" value="NZ_FWFD01000003.1"/>
</dbReference>
<dbReference type="Proteomes" id="UP000195918">
    <property type="component" value="Unassembled WGS sequence"/>
</dbReference>
<protein>
    <submittedName>
        <fullName evidence="1">Uncharacterized protein</fullName>
    </submittedName>
</protein>
<reference evidence="2" key="1">
    <citation type="submission" date="2017-02" db="EMBL/GenBank/DDBJ databases">
        <authorList>
            <person name="Dridi B."/>
        </authorList>
    </citation>
    <scope>NUCLEOTIDE SEQUENCE [LARGE SCALE GENOMIC DNA]</scope>
    <source>
        <strain evidence="2">bH819</strain>
    </source>
</reference>
<keyword evidence="2" id="KW-1185">Reference proteome</keyword>
<sequence length="109" mass="12109">MKVVFHIDKQEKWQTVLSNIINLLESGKKDIRSVEVVANGKAVLGYVDSNLAIPMHELTELGVCFSSCQNAMNANEVDKISIHPFIKVVPAGVLRLVELQTAKYAYIKP</sequence>
<evidence type="ECO:0000313" key="2">
    <source>
        <dbReference type="Proteomes" id="UP000195918"/>
    </source>
</evidence>
<proteinExistence type="predicted"/>
<organism evidence="1 2">
    <name type="scientific">Vagococcus fluvialis bH819</name>
    <dbReference type="NCBI Taxonomy" id="1255619"/>
    <lineage>
        <taxon>Bacteria</taxon>
        <taxon>Bacillati</taxon>
        <taxon>Bacillota</taxon>
        <taxon>Bacilli</taxon>
        <taxon>Lactobacillales</taxon>
        <taxon>Enterococcaceae</taxon>
        <taxon>Vagococcus</taxon>
    </lineage>
</organism>
<dbReference type="SUPFAM" id="SSF75169">
    <property type="entry name" value="DsrEFH-like"/>
    <property type="match status" value="1"/>
</dbReference>
<accession>A0A1X8XKY5</accession>
<dbReference type="OrthoDB" id="6412948at2"/>
<dbReference type="EMBL" id="FWFD01000003">
    <property type="protein sequence ID" value="SLM84629.1"/>
    <property type="molecule type" value="Genomic_DNA"/>
</dbReference>
<gene>
    <name evidence="1" type="ORF">FM121_00955</name>
</gene>
<dbReference type="InterPro" id="IPR027396">
    <property type="entry name" value="DsrEFH-like"/>
</dbReference>
<dbReference type="PANTHER" id="PTHR37691:SF1">
    <property type="entry name" value="BLR3518 PROTEIN"/>
    <property type="match status" value="1"/>
</dbReference>
<evidence type="ECO:0000313" key="1">
    <source>
        <dbReference type="EMBL" id="SLM84629.1"/>
    </source>
</evidence>
<dbReference type="AlphaFoldDB" id="A0A1X8XKY5"/>
<name>A0A1X8XKY5_9ENTE</name>
<dbReference type="Gene3D" id="3.40.1260.10">
    <property type="entry name" value="DsrEFH-like"/>
    <property type="match status" value="1"/>
</dbReference>
<dbReference type="PANTHER" id="PTHR37691">
    <property type="entry name" value="BLR3518 PROTEIN"/>
    <property type="match status" value="1"/>
</dbReference>